<name>W9GH25_9MICO</name>
<reference evidence="2" key="1">
    <citation type="submission" date="2013-08" db="EMBL/GenBank/DDBJ databases">
        <title>Intrasporangium oryzae NRRL B-24470.</title>
        <authorList>
            <person name="Liu H."/>
            <person name="Wang G."/>
        </authorList>
    </citation>
    <scope>NUCLEOTIDE SEQUENCE [LARGE SCALE GENOMIC DNA]</scope>
    <source>
        <strain evidence="2">Q5-1</strain>
    </source>
</reference>
<organism evidence="1 2">
    <name type="scientific">Intrasporangium chromatireducens Q5-1</name>
    <dbReference type="NCBI Taxonomy" id="584657"/>
    <lineage>
        <taxon>Bacteria</taxon>
        <taxon>Bacillati</taxon>
        <taxon>Actinomycetota</taxon>
        <taxon>Actinomycetes</taxon>
        <taxon>Micrococcales</taxon>
        <taxon>Intrasporangiaceae</taxon>
        <taxon>Intrasporangium</taxon>
    </lineage>
</organism>
<evidence type="ECO:0000313" key="1">
    <source>
        <dbReference type="EMBL" id="EWT04118.1"/>
    </source>
</evidence>
<sequence length="90" mass="10248">MDEGIRYRFLSGMPPQPGMSSATYLPAGDPSLPRTIREPLGQYPYLRGLAPVWLDRYEDAALDEVDAFLTSHCRRPRQLRMRASCSVKTF</sequence>
<keyword evidence="2" id="KW-1185">Reference proteome</keyword>
<dbReference type="OrthoDB" id="9910443at2"/>
<dbReference type="AlphaFoldDB" id="W9GH25"/>
<comment type="caution">
    <text evidence="1">The sequence shown here is derived from an EMBL/GenBank/DDBJ whole genome shotgun (WGS) entry which is preliminary data.</text>
</comment>
<accession>W9GH25</accession>
<dbReference type="RefSeq" id="WP_034721721.1">
    <property type="nucleotide sequence ID" value="NZ_AWQS01000329.1"/>
</dbReference>
<dbReference type="Proteomes" id="UP000019494">
    <property type="component" value="Unassembled WGS sequence"/>
</dbReference>
<proteinExistence type="predicted"/>
<evidence type="ECO:0000313" key="2">
    <source>
        <dbReference type="Proteomes" id="UP000019494"/>
    </source>
</evidence>
<gene>
    <name evidence="1" type="ORF">N864_15705</name>
</gene>
<dbReference type="EMBL" id="AWQS01000329">
    <property type="protein sequence ID" value="EWT04118.1"/>
    <property type="molecule type" value="Genomic_DNA"/>
</dbReference>
<protein>
    <submittedName>
        <fullName evidence="1">Uncharacterized protein</fullName>
    </submittedName>
</protein>